<dbReference type="CDD" id="cd17352">
    <property type="entry name" value="MFS_MCT_SLC16"/>
    <property type="match status" value="1"/>
</dbReference>
<keyword evidence="2" id="KW-1133">Transmembrane helix</keyword>
<feature type="compositionally biased region" description="Basic and acidic residues" evidence="1">
    <location>
        <begin position="406"/>
        <end position="416"/>
    </location>
</feature>
<feature type="region of interest" description="Disordered" evidence="1">
    <location>
        <begin position="107"/>
        <end position="134"/>
    </location>
</feature>
<feature type="region of interest" description="Disordered" evidence="1">
    <location>
        <begin position="405"/>
        <end position="440"/>
    </location>
</feature>
<feature type="transmembrane region" description="Helical" evidence="2">
    <location>
        <begin position="52"/>
        <end position="70"/>
    </location>
</feature>
<dbReference type="Gene3D" id="1.20.1250.20">
    <property type="entry name" value="MFS general substrate transporter like domains"/>
    <property type="match status" value="2"/>
</dbReference>
<gene>
    <name evidence="3" type="ORF">CHS0354_038611</name>
</gene>
<reference evidence="3" key="1">
    <citation type="journal article" date="2021" name="Genome Biol. Evol.">
        <title>A High-Quality Reference Genome for a Parasitic Bivalve with Doubly Uniparental Inheritance (Bivalvia: Unionida).</title>
        <authorList>
            <person name="Smith C.H."/>
        </authorList>
    </citation>
    <scope>NUCLEOTIDE SEQUENCE</scope>
    <source>
        <strain evidence="3">CHS0354</strain>
    </source>
</reference>
<feature type="transmembrane region" description="Helical" evidence="2">
    <location>
        <begin position="373"/>
        <end position="394"/>
    </location>
</feature>
<evidence type="ECO:0000256" key="2">
    <source>
        <dbReference type="SAM" id="Phobius"/>
    </source>
</evidence>
<feature type="transmembrane region" description="Helical" evidence="2">
    <location>
        <begin position="348"/>
        <end position="367"/>
    </location>
</feature>
<proteinExistence type="predicted"/>
<feature type="compositionally biased region" description="Acidic residues" evidence="1">
    <location>
        <begin position="417"/>
        <end position="430"/>
    </location>
</feature>
<sequence length="440" mass="47689">MIYLPSIVSVGHYFDRKRAMATGMVVCGTGVGTFIFSPITEALLEAFHWRNALLIMAGIIFNGCVCGMLMRPLEPSKTKKAVYAEEETPVTESALDLVIEQGKECKQHSSSGIGPSSSNEKEGSKNSLDSRKSVDKTDCLQPMCRKDIFYSGSVINIPEYKSHTNMTSYTASITAIPSAIKGESECRLWNYCPCLPKPIKHILQQMLDVSLLTNLGFILICLGNIIAMLGFYVPYVYLVDKATLQGIDKHRAAFLLSVIGITSTFGRVVSGIMADCIRDGSLVINNISMVFAGAAVLLTPFCVNYESLCVVATVYGLSTSAFTSLTSIILCDLLGLEKLTSAFGLLSMSRGVSGIMGPPLAGAVFQATGDYDFSFFFGGGLFLLGAGFHFLLHLTCVKKLSVKKVKSQDHRKISDKAEDDQISDETEDDEISAKDNPTTP</sequence>
<keyword evidence="4" id="KW-1185">Reference proteome</keyword>
<organism evidence="3 4">
    <name type="scientific">Potamilus streckersoni</name>
    <dbReference type="NCBI Taxonomy" id="2493646"/>
    <lineage>
        <taxon>Eukaryota</taxon>
        <taxon>Metazoa</taxon>
        <taxon>Spiralia</taxon>
        <taxon>Lophotrochozoa</taxon>
        <taxon>Mollusca</taxon>
        <taxon>Bivalvia</taxon>
        <taxon>Autobranchia</taxon>
        <taxon>Heteroconchia</taxon>
        <taxon>Palaeoheterodonta</taxon>
        <taxon>Unionida</taxon>
        <taxon>Unionoidea</taxon>
        <taxon>Unionidae</taxon>
        <taxon>Ambleminae</taxon>
        <taxon>Lampsilini</taxon>
        <taxon>Potamilus</taxon>
    </lineage>
</organism>
<feature type="compositionally biased region" description="Basic and acidic residues" evidence="1">
    <location>
        <begin position="119"/>
        <end position="134"/>
    </location>
</feature>
<dbReference type="InterPro" id="IPR036259">
    <property type="entry name" value="MFS_trans_sf"/>
</dbReference>
<dbReference type="PANTHER" id="PTHR11360:SF286">
    <property type="entry name" value="GH22266P"/>
    <property type="match status" value="1"/>
</dbReference>
<feature type="transmembrane region" description="Helical" evidence="2">
    <location>
        <begin position="209"/>
        <end position="232"/>
    </location>
</feature>
<dbReference type="PANTHER" id="PTHR11360">
    <property type="entry name" value="MONOCARBOXYLATE TRANSPORTER"/>
    <property type="match status" value="1"/>
</dbReference>
<feature type="transmembrane region" description="Helical" evidence="2">
    <location>
        <begin position="252"/>
        <end position="270"/>
    </location>
</feature>
<dbReference type="SUPFAM" id="SSF103473">
    <property type="entry name" value="MFS general substrate transporter"/>
    <property type="match status" value="1"/>
</dbReference>
<comment type="caution">
    <text evidence="3">The sequence shown here is derived from an EMBL/GenBank/DDBJ whole genome shotgun (WGS) entry which is preliminary data.</text>
</comment>
<keyword evidence="2" id="KW-0812">Transmembrane</keyword>
<dbReference type="AlphaFoldDB" id="A0AAE0TGS8"/>
<evidence type="ECO:0000256" key="1">
    <source>
        <dbReference type="SAM" id="MobiDB-lite"/>
    </source>
</evidence>
<evidence type="ECO:0000313" key="3">
    <source>
        <dbReference type="EMBL" id="KAK3609610.1"/>
    </source>
</evidence>
<dbReference type="GO" id="GO:0008028">
    <property type="term" value="F:monocarboxylic acid transmembrane transporter activity"/>
    <property type="evidence" value="ECO:0007669"/>
    <property type="project" value="TreeGrafter"/>
</dbReference>
<reference evidence="3" key="3">
    <citation type="submission" date="2023-05" db="EMBL/GenBank/DDBJ databases">
        <authorList>
            <person name="Smith C.H."/>
        </authorList>
    </citation>
    <scope>NUCLEOTIDE SEQUENCE</scope>
    <source>
        <strain evidence="3">CHS0354</strain>
        <tissue evidence="3">Mantle</tissue>
    </source>
</reference>
<dbReference type="Pfam" id="PF07690">
    <property type="entry name" value="MFS_1"/>
    <property type="match status" value="2"/>
</dbReference>
<feature type="transmembrane region" description="Helical" evidence="2">
    <location>
        <begin position="21"/>
        <end position="40"/>
    </location>
</feature>
<feature type="transmembrane region" description="Helical" evidence="2">
    <location>
        <begin position="313"/>
        <end position="336"/>
    </location>
</feature>
<evidence type="ECO:0000313" key="4">
    <source>
        <dbReference type="Proteomes" id="UP001195483"/>
    </source>
</evidence>
<keyword evidence="2" id="KW-0472">Membrane</keyword>
<feature type="compositionally biased region" description="Low complexity" evidence="1">
    <location>
        <begin position="109"/>
        <end position="118"/>
    </location>
</feature>
<accession>A0AAE0TGS8</accession>
<dbReference type="Proteomes" id="UP001195483">
    <property type="component" value="Unassembled WGS sequence"/>
</dbReference>
<reference evidence="3" key="2">
    <citation type="journal article" date="2021" name="Genome Biol. Evol.">
        <title>Developing a high-quality reference genome for a parasitic bivalve with doubly uniparental inheritance (Bivalvia: Unionida).</title>
        <authorList>
            <person name="Smith C.H."/>
        </authorList>
    </citation>
    <scope>NUCLEOTIDE SEQUENCE</scope>
    <source>
        <strain evidence="3">CHS0354</strain>
        <tissue evidence="3">Mantle</tissue>
    </source>
</reference>
<feature type="transmembrane region" description="Helical" evidence="2">
    <location>
        <begin position="282"/>
        <end position="301"/>
    </location>
</feature>
<dbReference type="InterPro" id="IPR011701">
    <property type="entry name" value="MFS"/>
</dbReference>
<dbReference type="EMBL" id="JAEAOA010002242">
    <property type="protein sequence ID" value="KAK3609610.1"/>
    <property type="molecule type" value="Genomic_DNA"/>
</dbReference>
<dbReference type="InterPro" id="IPR050327">
    <property type="entry name" value="Proton-linked_MCT"/>
</dbReference>
<evidence type="ECO:0008006" key="5">
    <source>
        <dbReference type="Google" id="ProtNLM"/>
    </source>
</evidence>
<name>A0AAE0TGS8_9BIVA</name>
<protein>
    <recommendedName>
        <fullName evidence="5">Major facilitator superfamily (MFS) profile domain-containing protein</fullName>
    </recommendedName>
</protein>